<organism evidence="3 4">
    <name type="scientific">Emiliania huxleyi (strain CCMP1516)</name>
    <dbReference type="NCBI Taxonomy" id="280463"/>
    <lineage>
        <taxon>Eukaryota</taxon>
        <taxon>Haptista</taxon>
        <taxon>Haptophyta</taxon>
        <taxon>Prymnesiophyceae</taxon>
        <taxon>Isochrysidales</taxon>
        <taxon>Noelaerhabdaceae</taxon>
        <taxon>Emiliania</taxon>
    </lineage>
</organism>
<dbReference type="Gene3D" id="3.90.245.10">
    <property type="entry name" value="Ribonucleoside hydrolase-like"/>
    <property type="match status" value="1"/>
</dbReference>
<feature type="region of interest" description="Disordered" evidence="1">
    <location>
        <begin position="573"/>
        <end position="635"/>
    </location>
</feature>
<dbReference type="RefSeq" id="XP_005782627.1">
    <property type="nucleotide sequence ID" value="XM_005782570.1"/>
</dbReference>
<dbReference type="Proteomes" id="UP000013827">
    <property type="component" value="Unassembled WGS sequence"/>
</dbReference>
<dbReference type="AlphaFoldDB" id="A0A0D3K363"/>
<keyword evidence="2" id="KW-0812">Transmembrane</keyword>
<dbReference type="HOGENOM" id="CLU_431156_0_0_1"/>
<protein>
    <recommendedName>
        <fullName evidence="5">SGNH domain-containing protein</fullName>
    </recommendedName>
</protein>
<sequence length="635" mass="68336">MVRQISFRHFSDQLYCSGAQQQWCVLPGDAARGASGSHPGECLWHKPDSTAVLHEDMLASSRPRWTRDRWDPAAAGVNVDLRRFDPADAAACLRGKHVMILGESTTRDLYGAFADVAGLRANIRGCMNSGGRAKPICHRTVASADNETRVSFQFLSSSNASREMEVTRSLVGYGAPAAVFAYCMAYDWLNTVPPSDQPEARAPPSDAMGAACLQNIDANILSAAPGTPLFLLGPTYPPGWVEPYENRTRPGSRMGRLFQAIERPFGISCERKPDGDFKVVSARGVRGPIDRYNVVGHRKRDMIHPYDNAHTPTGHRTVTIVAIGHALNVLALLKSPGGLSLVKRKVKRLVWMGGTYWDPHVEWNWGACGGPSNENATKCGAYSKLSQLTSDALSRWPVEVPTVFVSFDIGFWVRVGGVLKTGAPVNSPCRQAFVDFCGVTGGSGGMPDWCNARGRNAWDLIAVLIAVRGTGPPGYHRLMPGGNAFDAATGLNTWRDEPHKAQWGHFQLWGGGAEAAAAAESASATRGINGVQHSRSVGAAAPALVGAASGVGLGVLAILLIRRFCTIYRKGHAEEGQEERSPPQRLSSKTGGERFVRKMSTSTKARADLRARESGGLLAPNVRRSDADEGVEVCS</sequence>
<name>A0A0D3K363_EMIH1</name>
<evidence type="ECO:0000313" key="4">
    <source>
        <dbReference type="Proteomes" id="UP000013827"/>
    </source>
</evidence>
<keyword evidence="2" id="KW-1133">Transmembrane helix</keyword>
<dbReference type="PaxDb" id="2903-EOD30198"/>
<evidence type="ECO:0000256" key="2">
    <source>
        <dbReference type="SAM" id="Phobius"/>
    </source>
</evidence>
<feature type="transmembrane region" description="Helical" evidence="2">
    <location>
        <begin position="539"/>
        <end position="561"/>
    </location>
</feature>
<dbReference type="KEGG" id="ehx:EMIHUDRAFT_233158"/>
<reference evidence="4" key="1">
    <citation type="journal article" date="2013" name="Nature">
        <title>Pan genome of the phytoplankton Emiliania underpins its global distribution.</title>
        <authorList>
            <person name="Read B.A."/>
            <person name="Kegel J."/>
            <person name="Klute M.J."/>
            <person name="Kuo A."/>
            <person name="Lefebvre S.C."/>
            <person name="Maumus F."/>
            <person name="Mayer C."/>
            <person name="Miller J."/>
            <person name="Monier A."/>
            <person name="Salamov A."/>
            <person name="Young J."/>
            <person name="Aguilar M."/>
            <person name="Claverie J.M."/>
            <person name="Frickenhaus S."/>
            <person name="Gonzalez K."/>
            <person name="Herman E.K."/>
            <person name="Lin Y.C."/>
            <person name="Napier J."/>
            <person name="Ogata H."/>
            <person name="Sarno A.F."/>
            <person name="Shmutz J."/>
            <person name="Schroeder D."/>
            <person name="de Vargas C."/>
            <person name="Verret F."/>
            <person name="von Dassow P."/>
            <person name="Valentin K."/>
            <person name="Van de Peer Y."/>
            <person name="Wheeler G."/>
            <person name="Dacks J.B."/>
            <person name="Delwiche C.F."/>
            <person name="Dyhrman S.T."/>
            <person name="Glockner G."/>
            <person name="John U."/>
            <person name="Richards T."/>
            <person name="Worden A.Z."/>
            <person name="Zhang X."/>
            <person name="Grigoriev I.V."/>
            <person name="Allen A.E."/>
            <person name="Bidle K."/>
            <person name="Borodovsky M."/>
            <person name="Bowler C."/>
            <person name="Brownlee C."/>
            <person name="Cock J.M."/>
            <person name="Elias M."/>
            <person name="Gladyshev V.N."/>
            <person name="Groth M."/>
            <person name="Guda C."/>
            <person name="Hadaegh A."/>
            <person name="Iglesias-Rodriguez M.D."/>
            <person name="Jenkins J."/>
            <person name="Jones B.M."/>
            <person name="Lawson T."/>
            <person name="Leese F."/>
            <person name="Lindquist E."/>
            <person name="Lobanov A."/>
            <person name="Lomsadze A."/>
            <person name="Malik S.B."/>
            <person name="Marsh M.E."/>
            <person name="Mackinder L."/>
            <person name="Mock T."/>
            <person name="Mueller-Roeber B."/>
            <person name="Pagarete A."/>
            <person name="Parker M."/>
            <person name="Probert I."/>
            <person name="Quesneville H."/>
            <person name="Raines C."/>
            <person name="Rensing S.A."/>
            <person name="Riano-Pachon D.M."/>
            <person name="Richier S."/>
            <person name="Rokitta S."/>
            <person name="Shiraiwa Y."/>
            <person name="Soanes D.M."/>
            <person name="van der Giezen M."/>
            <person name="Wahlund T.M."/>
            <person name="Williams B."/>
            <person name="Wilson W."/>
            <person name="Wolfe G."/>
            <person name="Wurch L.L."/>
        </authorList>
    </citation>
    <scope>NUCLEOTIDE SEQUENCE</scope>
</reference>
<dbReference type="SUPFAM" id="SSF53590">
    <property type="entry name" value="Nucleoside hydrolase"/>
    <property type="match status" value="1"/>
</dbReference>
<reference evidence="3" key="2">
    <citation type="submission" date="2024-10" db="UniProtKB">
        <authorList>
            <consortium name="EnsemblProtists"/>
        </authorList>
    </citation>
    <scope>IDENTIFICATION</scope>
</reference>
<dbReference type="GO" id="GO:0016799">
    <property type="term" value="F:hydrolase activity, hydrolyzing N-glycosyl compounds"/>
    <property type="evidence" value="ECO:0007669"/>
    <property type="project" value="InterPro"/>
</dbReference>
<keyword evidence="4" id="KW-1185">Reference proteome</keyword>
<evidence type="ECO:0000256" key="1">
    <source>
        <dbReference type="SAM" id="MobiDB-lite"/>
    </source>
</evidence>
<dbReference type="GeneID" id="17275476"/>
<dbReference type="EnsemblProtists" id="EOD30198">
    <property type="protein sequence ID" value="EOD30198"/>
    <property type="gene ID" value="EMIHUDRAFT_233158"/>
</dbReference>
<dbReference type="PANTHER" id="PTHR43264">
    <property type="match status" value="1"/>
</dbReference>
<dbReference type="PANTHER" id="PTHR43264:SF1">
    <property type="entry name" value="INOSINE_URIDINE-PREFERRING NUCLEOSIDE HYDROLASE DOMAIN-CONTAINING PROTEIN"/>
    <property type="match status" value="1"/>
</dbReference>
<accession>A0A0D3K363</accession>
<dbReference type="InterPro" id="IPR036452">
    <property type="entry name" value="Ribo_hydro-like"/>
</dbReference>
<evidence type="ECO:0008006" key="5">
    <source>
        <dbReference type="Google" id="ProtNLM"/>
    </source>
</evidence>
<proteinExistence type="predicted"/>
<keyword evidence="2" id="KW-0472">Membrane</keyword>
<feature type="compositionally biased region" description="Basic and acidic residues" evidence="1">
    <location>
        <begin position="573"/>
        <end position="582"/>
    </location>
</feature>
<evidence type="ECO:0000313" key="3">
    <source>
        <dbReference type="EnsemblProtists" id="EOD30198"/>
    </source>
</evidence>